<feature type="active site" description="Proton acceptor" evidence="8">
    <location>
        <position position="215"/>
    </location>
</feature>
<dbReference type="Pfam" id="PF05343">
    <property type="entry name" value="Peptidase_M42"/>
    <property type="match status" value="1"/>
</dbReference>
<proteinExistence type="evidence at protein level"/>
<dbReference type="MINT" id="O59485"/>
<evidence type="ECO:0000313" key="11">
    <source>
        <dbReference type="Proteomes" id="UP000000752"/>
    </source>
</evidence>
<keyword evidence="11" id="KW-1185">Reference proteome</keyword>
<keyword evidence="6 13" id="KW-0862">Zinc</keyword>
<dbReference type="Gene3D" id="3.40.630.10">
    <property type="entry name" value="Zn peptidases"/>
    <property type="match status" value="1"/>
</dbReference>
<evidence type="ECO:0000256" key="5">
    <source>
        <dbReference type="ARBA" id="ARBA00022801"/>
    </source>
</evidence>
<dbReference type="Proteomes" id="UP000000752">
    <property type="component" value="Chromosome"/>
</dbReference>
<protein>
    <submittedName>
        <fullName evidence="10">354aa long hypothetical operon protein Frv</fullName>
    </submittedName>
</protein>
<feature type="binding site" evidence="9 13">
    <location>
        <position position="238"/>
    </location>
    <ligand>
        <name>Zn(2+)</name>
        <dbReference type="ChEBI" id="CHEBI:29105"/>
        <label>1</label>
    </ligand>
</feature>
<dbReference type="MEROPS" id="M42.009"/>
<feature type="binding site" evidence="9 13">
    <location>
        <position position="185"/>
    </location>
    <ligand>
        <name>Zn(2+)</name>
        <dbReference type="ChEBI" id="CHEBI:29105"/>
        <label>2</label>
    </ligand>
</feature>
<dbReference type="KEGG" id="pho:PH1821"/>
<dbReference type="PIRSF" id="PIRSF001123">
    <property type="entry name" value="PepA_GA"/>
    <property type="match status" value="1"/>
</dbReference>
<evidence type="ECO:0000256" key="4">
    <source>
        <dbReference type="ARBA" id="ARBA00022723"/>
    </source>
</evidence>
<feature type="binding site" evidence="9 13">
    <location>
        <position position="71"/>
    </location>
    <ligand>
        <name>Zn(2+)</name>
        <dbReference type="ChEBI" id="CHEBI:29105"/>
        <label>1</label>
    </ligand>
</feature>
<evidence type="ECO:0000256" key="2">
    <source>
        <dbReference type="ARBA" id="ARBA00022438"/>
    </source>
</evidence>
<dbReference type="GO" id="GO:0004177">
    <property type="term" value="F:aminopeptidase activity"/>
    <property type="evidence" value="ECO:0007669"/>
    <property type="project" value="UniProtKB-UniRule"/>
</dbReference>
<keyword evidence="12 13" id="KW-0002">3D-structure</keyword>
<dbReference type="SMR" id="O59485"/>
<feature type="binding site" evidence="9 13">
    <location>
        <position position="216"/>
    </location>
    <ligand>
        <name>Zn(2+)</name>
        <dbReference type="ChEBI" id="CHEBI:29105"/>
        <label>2</label>
    </ligand>
</feature>
<dbReference type="PDB" id="2PE3">
    <property type="method" value="X-ray"/>
    <property type="resolution" value="2.00 A"/>
    <property type="chains" value="A/B/C/D=1-354"/>
</dbReference>
<reference evidence="10 11" key="1">
    <citation type="journal article" date="1998" name="DNA Res.">
        <title>Complete sequence and gene organization of the genome of a hyper-thermophilic archaebacterium, Pyrococcus horikoshii OT3.</title>
        <authorList>
            <person name="Kawarabayasi Y."/>
            <person name="Sawada M."/>
            <person name="Horikawa H."/>
            <person name="Haikawa Y."/>
            <person name="Hino Y."/>
            <person name="Yamamoto S."/>
            <person name="Sekine M."/>
            <person name="Baba S."/>
            <person name="Kosugi H."/>
            <person name="Hosoyama A."/>
            <person name="Nagai Y."/>
            <person name="Sakai M."/>
            <person name="Ogura K."/>
            <person name="Otuka R."/>
            <person name="Nakazawa H."/>
            <person name="Takamiya M."/>
            <person name="Ohfuku Y."/>
            <person name="Funahashi T."/>
            <person name="Tanaka T."/>
            <person name="Kudoh Y."/>
            <person name="Yamazaki J."/>
            <person name="Kushida N."/>
            <person name="Oguchi A."/>
            <person name="Aoki K."/>
            <person name="Nakamura Y."/>
            <person name="Robb T.F."/>
            <person name="Horikoshi K."/>
            <person name="Masuchi Y."/>
            <person name="Shizuya H."/>
            <person name="Kikuchi H."/>
        </authorList>
    </citation>
    <scope>NUCLEOTIDE SEQUENCE [LARGE SCALE GENOMIC DNA]</scope>
    <source>
        <strain evidence="11">ATCC 700860 / DSM 12428 / JCM 9974 / NBRC 100139 / OT-3</strain>
    </source>
</reference>
<dbReference type="PDBsum" id="2WZN"/>
<dbReference type="EnsemblBacteria" id="BAA30940">
    <property type="protein sequence ID" value="BAA30940"/>
    <property type="gene ID" value="BAA30940"/>
</dbReference>
<reference evidence="12" key="2">
    <citation type="submission" date="2007-04" db="PDB data bank">
        <title>Crystal structure of frv operon protein frvx (ph1821)from pyrococcus horikoshii OT3.</title>
        <authorList>
            <person name="Jeyakanthan J."/>
            <person name="Kanaujia S.P."/>
            <person name="Rafi Z.A."/>
            <person name="Sekar K."/>
            <person name="Inagaki E."/>
            <person name="Ebihara A."/>
            <person name="Kuramitsu S."/>
            <person name="Shinkai A."/>
            <person name="Shiro Y."/>
            <person name="Yokoyama S."/>
        </authorList>
    </citation>
    <scope>X-RAY CRYSTALLOGRAPHY (2.00 ANGSTROMS)</scope>
</reference>
<dbReference type="PIR" id="E71193">
    <property type="entry name" value="E71193"/>
</dbReference>
<comment type="cofactor">
    <cofactor evidence="9">
        <name>a divalent metal cation</name>
        <dbReference type="ChEBI" id="CHEBI:60240"/>
    </cofactor>
    <text evidence="9">Binds 2 divalent metal cations per subunit.</text>
</comment>
<keyword evidence="3" id="KW-0645">Protease</keyword>
<name>O59485_PYRHO</name>
<evidence type="ECO:0000256" key="6">
    <source>
        <dbReference type="ARBA" id="ARBA00022833"/>
    </source>
</evidence>
<dbReference type="InterPro" id="IPR051464">
    <property type="entry name" value="Peptidase_M42_aminopept"/>
</dbReference>
<dbReference type="Gene3D" id="2.40.30.40">
    <property type="entry name" value="Peptidase M42, domain 2"/>
    <property type="match status" value="1"/>
</dbReference>
<dbReference type="EMBL" id="BA000001">
    <property type="protein sequence ID" value="BAA30940.1"/>
    <property type="molecule type" value="Genomic_DNA"/>
</dbReference>
<dbReference type="BRENDA" id="3.4.11.15">
    <property type="organism ID" value="5244"/>
</dbReference>
<evidence type="ECO:0000256" key="9">
    <source>
        <dbReference type="PIRSR" id="PIRSR001123-2"/>
    </source>
</evidence>
<dbReference type="eggNOG" id="arCOG01518">
    <property type="taxonomic scope" value="Archaea"/>
</dbReference>
<dbReference type="SUPFAM" id="SSF101821">
    <property type="entry name" value="Aminopeptidase/glucanase lid domain"/>
    <property type="match status" value="1"/>
</dbReference>
<keyword evidence="2" id="KW-0031">Aminopeptidase</keyword>
<dbReference type="GO" id="GO:0046872">
    <property type="term" value="F:metal ion binding"/>
    <property type="evidence" value="ECO:0007669"/>
    <property type="project" value="UniProtKB-UniRule"/>
</dbReference>
<evidence type="ECO:0007829" key="13">
    <source>
        <dbReference type="PDB" id="2WZN"/>
    </source>
</evidence>
<reference evidence="13" key="3">
    <citation type="journal article" date="2009" name="Mol. Microbiol.">
        <title>The structural and biochemical characterizations of a novel TET peptidase complex from Pyrococcus horikoshii reveal an integrated peptide degradation system in hyperthermophilic Archaea.</title>
        <authorList>
            <person name="Dura M.A."/>
            <person name="Rosenbaum E."/>
            <person name="Larabi A."/>
            <person name="Gabel F."/>
            <person name="Vellieux F.M."/>
            <person name="Franzetti B."/>
        </authorList>
    </citation>
    <scope>X-RAY CRYSTALLOGRAPHY (1.90 ANGSTROMS) IN COMPLEX WITH ZN(2+)</scope>
</reference>
<organism evidence="10 11">
    <name type="scientific">Pyrococcus horikoshii (strain ATCC 700860 / DSM 12428 / JCM 9974 / NBRC 100139 / OT-3)</name>
    <dbReference type="NCBI Taxonomy" id="70601"/>
    <lineage>
        <taxon>Archaea</taxon>
        <taxon>Methanobacteriati</taxon>
        <taxon>Methanobacteriota</taxon>
        <taxon>Thermococci</taxon>
        <taxon>Thermococcales</taxon>
        <taxon>Thermococcaceae</taxon>
        <taxon>Pyrococcus</taxon>
    </lineage>
</organism>
<feature type="binding site" evidence="9 13">
    <location>
        <position position="185"/>
    </location>
    <ligand>
        <name>Zn(2+)</name>
        <dbReference type="ChEBI" id="CHEBI:29105"/>
        <label>1</label>
    </ligand>
</feature>
<comment type="similarity">
    <text evidence="1 7">Belongs to the peptidase M42 family.</text>
</comment>
<evidence type="ECO:0000256" key="7">
    <source>
        <dbReference type="PIRNR" id="PIRNR001123"/>
    </source>
</evidence>
<dbReference type="PDBsum" id="2PE3"/>
<dbReference type="PDB" id="2WZN">
    <property type="method" value="X-ray"/>
    <property type="resolution" value="1.90 A"/>
    <property type="chains" value="A=1-354"/>
</dbReference>
<dbReference type="InterPro" id="IPR023367">
    <property type="entry name" value="Peptidase_M42_dom2"/>
</dbReference>
<dbReference type="EvolutionaryTrace" id="O59485"/>
<dbReference type="NCBIfam" id="NF040822">
    <property type="entry name" value="lys_aminopep_Arch"/>
    <property type="match status" value="1"/>
</dbReference>
<dbReference type="PANTHER" id="PTHR32481">
    <property type="entry name" value="AMINOPEPTIDASE"/>
    <property type="match status" value="1"/>
</dbReference>
<evidence type="ECO:0007829" key="12">
    <source>
        <dbReference type="PDB" id="2PE3"/>
    </source>
</evidence>
<evidence type="ECO:0000256" key="1">
    <source>
        <dbReference type="ARBA" id="ARBA00006272"/>
    </source>
</evidence>
<dbReference type="InterPro" id="IPR008007">
    <property type="entry name" value="Peptidase_M42"/>
</dbReference>
<evidence type="ECO:0000256" key="8">
    <source>
        <dbReference type="PIRSR" id="PIRSR001123-1"/>
    </source>
</evidence>
<feature type="binding site" evidence="9 13">
    <location>
        <position position="322"/>
    </location>
    <ligand>
        <name>Zn(2+)</name>
        <dbReference type="ChEBI" id="CHEBI:29105"/>
        <label>2</label>
    </ligand>
</feature>
<evidence type="ECO:0000256" key="3">
    <source>
        <dbReference type="ARBA" id="ARBA00022670"/>
    </source>
</evidence>
<dbReference type="GO" id="GO:0006508">
    <property type="term" value="P:proteolysis"/>
    <property type="evidence" value="ECO:0007669"/>
    <property type="project" value="UniProtKB-KW"/>
</dbReference>
<dbReference type="InterPro" id="IPR054931">
    <property type="entry name" value="lys_aminopep_Arch"/>
</dbReference>
<keyword evidence="5" id="KW-0378">Hydrolase</keyword>
<accession>O59485</accession>
<evidence type="ECO:0000313" key="10">
    <source>
        <dbReference type="EMBL" id="BAA30940.1"/>
    </source>
</evidence>
<feature type="binding site" evidence="13">
    <location>
        <position position="215"/>
    </location>
    <ligand>
        <name>Zn(2+)</name>
        <dbReference type="ChEBI" id="CHEBI:29105"/>
        <label>1</label>
    </ligand>
</feature>
<dbReference type="AlphaFoldDB" id="O59485"/>
<dbReference type="BRENDA" id="3.4.11.B4">
    <property type="organism ID" value="5244"/>
</dbReference>
<dbReference type="STRING" id="70601.gene:9378823"/>
<gene>
    <name evidence="10" type="ordered locus">PH1821</name>
</gene>
<sequence length="354" mass="39008">MDLKGGESMVDWKLMQEIIEAPGVSGYEHLGIRDIVVDVLKEVADEVKVDKLGNVIAHFKGSSPRIMVAAHMDKIGVMVNHIDKDGYLHIVPIGGVLPETLVAQRIRFFTEKGERYGVVGVLPPHLRRGQEDKGSKIDWDQIVVDVGASSKEEAEEMGFRVGTVGEFAPNFTRLNEHRFATPYLDDRICLYAMIEAARQLGDHEADIYIVGSVQEEVGLRGARVASYAINPEVGIAMDVTFAKQPHDKGKIVPELGKGPVMDVGPNINPKLRAFADEVAKKYEIPLQVEPSPRPTGTDANVMQINREGVATAVLSIPIRYMHSQVELADARDVDNTIKLAKALLEELKPMDFTP</sequence>
<feature type="binding site" evidence="13">
    <location>
        <position position="216"/>
    </location>
    <ligand>
        <name>Zn(2+)</name>
        <dbReference type="ChEBI" id="CHEBI:29105"/>
        <label>1</label>
    </ligand>
</feature>
<dbReference type="PANTHER" id="PTHR32481:SF0">
    <property type="entry name" value="AMINOPEPTIDASE YPDE-RELATED"/>
    <property type="match status" value="1"/>
</dbReference>
<dbReference type="SUPFAM" id="SSF53187">
    <property type="entry name" value="Zn-dependent exopeptidases"/>
    <property type="match status" value="1"/>
</dbReference>
<dbReference type="CDD" id="cd05656">
    <property type="entry name" value="M42_Frv"/>
    <property type="match status" value="1"/>
</dbReference>
<keyword evidence="4 9" id="KW-0479">Metal-binding</keyword>